<name>A0A2W1HVL2_9PLEO</name>
<keyword evidence="4" id="KW-1185">Reference proteome</keyword>
<reference evidence="3" key="3">
    <citation type="journal article" date="2022" name="bioRxiv">
        <title>A global pangenome for the wheat fungal pathogen Pyrenophora tritici-repentis and prediction of effector protein structural homology.</title>
        <authorList>
            <person name="Moolhuijzen P."/>
            <person name="See P.T."/>
            <person name="Shi G."/>
            <person name="Powell H.R."/>
            <person name="Cockram J."/>
            <person name="Jorgensen L.N."/>
            <person name="Benslimane H."/>
            <person name="Strelkov S.E."/>
            <person name="Turner J."/>
            <person name="Liu Z."/>
            <person name="Moffat C.S."/>
        </authorList>
    </citation>
    <scope>NUCLEOTIDE SEQUENCE</scope>
    <source>
        <strain evidence="3">86-124</strain>
    </source>
</reference>
<feature type="domain" description="Protein kinase" evidence="1">
    <location>
        <begin position="4"/>
        <end position="356"/>
    </location>
</feature>
<evidence type="ECO:0000313" key="3">
    <source>
        <dbReference type="EMBL" id="KAI1512483.1"/>
    </source>
</evidence>
<dbReference type="GO" id="GO:0005524">
    <property type="term" value="F:ATP binding"/>
    <property type="evidence" value="ECO:0007669"/>
    <property type="project" value="InterPro"/>
</dbReference>
<dbReference type="Pfam" id="PF00069">
    <property type="entry name" value="Pkinase"/>
    <property type="match status" value="1"/>
</dbReference>
<dbReference type="OMA" id="ACIHFLA"/>
<dbReference type="SUPFAM" id="SSF56112">
    <property type="entry name" value="Protein kinase-like (PK-like)"/>
    <property type="match status" value="1"/>
</dbReference>
<dbReference type="PROSITE" id="PS50011">
    <property type="entry name" value="PROTEIN_KINASE_DOM"/>
    <property type="match status" value="1"/>
</dbReference>
<proteinExistence type="predicted"/>
<dbReference type="EMBL" id="NQIK02000010">
    <property type="protein sequence ID" value="KAF7565413.1"/>
    <property type="molecule type" value="Genomic_DNA"/>
</dbReference>
<keyword evidence="3" id="KW-0418">Kinase</keyword>
<dbReference type="InterPro" id="IPR011009">
    <property type="entry name" value="Kinase-like_dom_sf"/>
</dbReference>
<evidence type="ECO:0000313" key="2">
    <source>
        <dbReference type="EMBL" id="KAF7565413.1"/>
    </source>
</evidence>
<reference evidence="2" key="1">
    <citation type="journal article" date="2018" name="BMC Genomics">
        <title>Comparative genomics of the wheat fungal pathogen Pyrenophora tritici-repentis reveals chromosomal variations and genome plasticity.</title>
        <authorList>
            <person name="Moolhuijzen P."/>
            <person name="See P.T."/>
            <person name="Hane J.K."/>
            <person name="Shi G."/>
            <person name="Liu Z."/>
            <person name="Oliver R.P."/>
            <person name="Moffat C.S."/>
        </authorList>
    </citation>
    <scope>NUCLEOTIDE SEQUENCE [LARGE SCALE GENOMIC DNA]</scope>
    <source>
        <strain evidence="2">M4</strain>
    </source>
</reference>
<keyword evidence="3" id="KW-0808">Transferase</keyword>
<dbReference type="Proteomes" id="UP000245464">
    <property type="component" value="Chromosome 10"/>
</dbReference>
<organism evidence="3 4">
    <name type="scientific">Pyrenophora tritici-repentis</name>
    <dbReference type="NCBI Taxonomy" id="45151"/>
    <lineage>
        <taxon>Eukaryota</taxon>
        <taxon>Fungi</taxon>
        <taxon>Dikarya</taxon>
        <taxon>Ascomycota</taxon>
        <taxon>Pezizomycotina</taxon>
        <taxon>Dothideomycetes</taxon>
        <taxon>Pleosporomycetidae</taxon>
        <taxon>Pleosporales</taxon>
        <taxon>Pleosporineae</taxon>
        <taxon>Pleosporaceae</taxon>
        <taxon>Pyrenophora</taxon>
    </lineage>
</organism>
<comment type="caution">
    <text evidence="3">The sequence shown here is derived from an EMBL/GenBank/DDBJ whole genome shotgun (WGS) entry which is preliminary data.</text>
</comment>
<evidence type="ECO:0000259" key="1">
    <source>
        <dbReference type="PROSITE" id="PS50011"/>
    </source>
</evidence>
<dbReference type="AlphaFoldDB" id="A0A2W1HVL2"/>
<dbReference type="InterPro" id="IPR000719">
    <property type="entry name" value="Prot_kinase_dom"/>
</dbReference>
<dbReference type="GO" id="GO:0007165">
    <property type="term" value="P:signal transduction"/>
    <property type="evidence" value="ECO:0007669"/>
    <property type="project" value="TreeGrafter"/>
</dbReference>
<dbReference type="Proteomes" id="UP000249757">
    <property type="component" value="Unassembled WGS sequence"/>
</dbReference>
<gene>
    <name evidence="3" type="ORF">Ptr86124_008449</name>
    <name evidence="2" type="ORF">PtrM4_048470</name>
</gene>
<dbReference type="PROSITE" id="PS00108">
    <property type="entry name" value="PROTEIN_KINASE_ST"/>
    <property type="match status" value="1"/>
</dbReference>
<dbReference type="Gene3D" id="1.10.510.10">
    <property type="entry name" value="Transferase(Phosphotransferase) domain 1"/>
    <property type="match status" value="1"/>
</dbReference>
<reference evidence="4" key="4">
    <citation type="journal article" date="2022" name="Microb. Genom.">
        <title>A global pangenome for the wheat fungal pathogen Pyrenophora tritici-repentis and prediction of effector protein structural homology.</title>
        <authorList>
            <person name="Moolhuijzen P.M."/>
            <person name="See P.T."/>
            <person name="Shi G."/>
            <person name="Powell H.R."/>
            <person name="Cockram J."/>
            <person name="Jorgensen L.N."/>
            <person name="Benslimane H."/>
            <person name="Strelkov S.E."/>
            <person name="Turner J."/>
            <person name="Liu Z."/>
            <person name="Moffat C.S."/>
        </authorList>
    </citation>
    <scope>NUCLEOTIDE SEQUENCE [LARGE SCALE GENOMIC DNA]</scope>
</reference>
<dbReference type="GO" id="GO:0004672">
    <property type="term" value="F:protein kinase activity"/>
    <property type="evidence" value="ECO:0007669"/>
    <property type="project" value="InterPro"/>
</dbReference>
<dbReference type="SMART" id="SM00220">
    <property type="entry name" value="S_TKc"/>
    <property type="match status" value="1"/>
</dbReference>
<protein>
    <submittedName>
        <fullName evidence="3">Protein kinase domain containing protein</fullName>
    </submittedName>
    <submittedName>
        <fullName evidence="2">SPS1, Serine-threonine protein kinase</fullName>
    </submittedName>
</protein>
<dbReference type="InterPro" id="IPR052751">
    <property type="entry name" value="Plant_MAPKKK"/>
</dbReference>
<accession>A0A2W1HVL2</accession>
<dbReference type="PANTHER" id="PTHR48011:SF4">
    <property type="entry name" value="MITOGEN-ACTIVATED PROTEIN KINASE KINASE KINASE 19"/>
    <property type="match status" value="1"/>
</dbReference>
<dbReference type="InterPro" id="IPR008271">
    <property type="entry name" value="Ser/Thr_kinase_AS"/>
</dbReference>
<sequence length="376" mass="42803">MTNLNATATIGTGKREKRTQTAGTFLWKPNAWTLKQTMTQKVLLMASRTNAKLLVVKKVLYVGGRAQPLEVTILALLPECNRVVKPIYYSHADPDPEHGTVIFQHYPMGDLKYWKLHLFDNKNRKPVPESFIWRFFLQISQALAFIQGRIGPDQDERGCIIHCDIKPMNILVVNNGTTYPSFKLHDFDCATVYEDGQTNRRSRYGTFKWQPPENTTQGINNTAADVWALGACIHFLATGKSPVTTEHSRAYAAAQYRANNNQHPFLAGQYNNVDSYYDAHAPRRIIPINLNKDDLAQRGLWLSMEEQRAQGIGPEYHEYSDELNDWMMQCLSFFSSERPTTQQLEQEMGIQAMEMLRKMGGKTALVDMEVKFGSGT</sequence>
<dbReference type="CDD" id="cd00180">
    <property type="entry name" value="PKc"/>
    <property type="match status" value="1"/>
</dbReference>
<dbReference type="EMBL" id="NRDI02000011">
    <property type="protein sequence ID" value="KAI1512483.1"/>
    <property type="molecule type" value="Genomic_DNA"/>
</dbReference>
<reference evidence="3" key="2">
    <citation type="submission" date="2021-05" db="EMBL/GenBank/DDBJ databases">
        <authorList>
            <person name="Moolhuijzen P.M."/>
            <person name="Moffat C.S."/>
        </authorList>
    </citation>
    <scope>NUCLEOTIDE SEQUENCE</scope>
    <source>
        <strain evidence="3">86-124</strain>
    </source>
</reference>
<dbReference type="PANTHER" id="PTHR48011">
    <property type="entry name" value="CCR4-NOT TRANSCRIPTIONAL COMPLEX SUBUNIT CAF120-RELATED"/>
    <property type="match status" value="1"/>
</dbReference>
<evidence type="ECO:0000313" key="4">
    <source>
        <dbReference type="Proteomes" id="UP000249757"/>
    </source>
</evidence>
<dbReference type="OrthoDB" id="310217at2759"/>